<evidence type="ECO:0000313" key="1">
    <source>
        <dbReference type="EMBL" id="MCV2873271.1"/>
    </source>
</evidence>
<dbReference type="RefSeq" id="WP_263740476.1">
    <property type="nucleotide sequence ID" value="NZ_JAOWKZ010000003.1"/>
</dbReference>
<proteinExistence type="predicted"/>
<dbReference type="EMBL" id="JAOWKZ010000003">
    <property type="protein sequence ID" value="MCV2873271.1"/>
    <property type="molecule type" value="Genomic_DNA"/>
</dbReference>
<keyword evidence="2" id="KW-1185">Reference proteome</keyword>
<gene>
    <name evidence="1" type="ORF">OEZ71_13305</name>
</gene>
<reference evidence="1 2" key="1">
    <citation type="submission" date="2022-10" db="EMBL/GenBank/DDBJ databases">
        <title>Defluviimonas sp. nov., isolated from ocean surface sediments.</title>
        <authorList>
            <person name="He W."/>
            <person name="Wang L."/>
            <person name="Zhang D.-F."/>
        </authorList>
    </citation>
    <scope>NUCLEOTIDE SEQUENCE [LARGE SCALE GENOMIC DNA]</scope>
    <source>
        <strain evidence="1 2">WL0050</strain>
    </source>
</reference>
<protein>
    <submittedName>
        <fullName evidence="1">Uncharacterized protein</fullName>
    </submittedName>
</protein>
<dbReference type="Proteomes" id="UP001652564">
    <property type="component" value="Unassembled WGS sequence"/>
</dbReference>
<accession>A0ABT2ZR90</accession>
<sequence>MNEVSKKQAPNFAELKEKLHERRAKAPEVSVTMEGNAASFTVGEESNGEEYLRLMAAVGTFDYGFMDAFLGQIANAVSDKGSVSESKMRFALGVVVGLEPRDEVEAMLAAQMAAVHVCAMDTSRRYLWAETLASRDSSERALNKLTRTFAAQMETLKRYRSKAQQVVRVERVTVNEGGRAIVGPVQHGGEGQ</sequence>
<comment type="caution">
    <text evidence="1">The sequence shown here is derived from an EMBL/GenBank/DDBJ whole genome shotgun (WGS) entry which is preliminary data.</text>
</comment>
<evidence type="ECO:0000313" key="2">
    <source>
        <dbReference type="Proteomes" id="UP001652564"/>
    </source>
</evidence>
<organism evidence="1 2">
    <name type="scientific">Albidovulum litorale</name>
    <dbReference type="NCBI Taxonomy" id="2984134"/>
    <lineage>
        <taxon>Bacteria</taxon>
        <taxon>Pseudomonadati</taxon>
        <taxon>Pseudomonadota</taxon>
        <taxon>Alphaproteobacteria</taxon>
        <taxon>Rhodobacterales</taxon>
        <taxon>Paracoccaceae</taxon>
        <taxon>Albidovulum</taxon>
    </lineage>
</organism>
<name>A0ABT2ZR90_9RHOB</name>